<dbReference type="Pfam" id="PF02613">
    <property type="entry name" value="Nitrate_red_del"/>
    <property type="match status" value="1"/>
</dbReference>
<accession>A0ABW7PVF0</accession>
<dbReference type="PANTHER" id="PTHR34227:SF12">
    <property type="entry name" value="CHAPERONE PROTEIN YCDY"/>
    <property type="match status" value="1"/>
</dbReference>
<gene>
    <name evidence="2" type="ORF">ABU178_08880</name>
</gene>
<dbReference type="InterPro" id="IPR050289">
    <property type="entry name" value="TorD/DmsD_chaperones"/>
</dbReference>
<evidence type="ECO:0000313" key="2">
    <source>
        <dbReference type="EMBL" id="MFH8134284.1"/>
    </source>
</evidence>
<evidence type="ECO:0000313" key="3">
    <source>
        <dbReference type="Proteomes" id="UP001611251"/>
    </source>
</evidence>
<name>A0ABW7PVF0_9GAMM</name>
<reference evidence="2 3" key="1">
    <citation type="submission" date="2024-08" db="EMBL/GenBank/DDBJ databases">
        <title>Pantoea ronii - a newly identified human opportunistic pathogen.</title>
        <authorList>
            <person name="Keidar-Friedman D."/>
            <person name="Sorek N."/>
            <person name="Leshin-Carmel D."/>
            <person name="Tsur A."/>
            <person name="Amsalem M."/>
            <person name="Tolkach D."/>
            <person name="Brosh-Nissimov T."/>
        </authorList>
    </citation>
    <scope>NUCLEOTIDE SEQUENCE [LARGE SCALE GENOMIC DNA]</scope>
    <source>
        <strain evidence="2 3">AA23256</strain>
    </source>
</reference>
<dbReference type="InterPro" id="IPR026269">
    <property type="entry name" value="DmsD-type"/>
</dbReference>
<organism evidence="2 3">
    <name type="scientific">Pantoea osteomyelitidis</name>
    <dbReference type="NCBI Taxonomy" id="3230026"/>
    <lineage>
        <taxon>Bacteria</taxon>
        <taxon>Pseudomonadati</taxon>
        <taxon>Pseudomonadota</taxon>
        <taxon>Gammaproteobacteria</taxon>
        <taxon>Enterobacterales</taxon>
        <taxon>Erwiniaceae</taxon>
        <taxon>Pantoea</taxon>
    </lineage>
</organism>
<keyword evidence="3" id="KW-1185">Reference proteome</keyword>
<dbReference type="Proteomes" id="UP001611251">
    <property type="component" value="Unassembled WGS sequence"/>
</dbReference>
<dbReference type="EMBL" id="JBGFSN010000004">
    <property type="protein sequence ID" value="MFH8134284.1"/>
    <property type="molecule type" value="Genomic_DNA"/>
</dbReference>
<dbReference type="InterPro" id="IPR036411">
    <property type="entry name" value="TorD-like_sf"/>
</dbReference>
<comment type="caution">
    <text evidence="2">The sequence shown here is derived from an EMBL/GenBank/DDBJ whole genome shotgun (WGS) entry which is preliminary data.</text>
</comment>
<proteinExistence type="predicted"/>
<sequence length="183" mass="20508">MNEFSILCRVIGSLFNRQPQDPLLVPLFTLMREGKLQAQWPLEQDELLNRLRENSDPQVLAADYNALFVGSECSVPPYASQWDNGRSEADIRAFLTSRGMPLSDAPADHFGVLLLAASWLEDQSEQDESAAQLALFDDYLLPWCGAFLGKVEAHATTAFYRTLALLTREAIQAMREELAEEGE</sequence>
<dbReference type="InterPro" id="IPR020945">
    <property type="entry name" value="DMSO/NO3_reduct_chaperone"/>
</dbReference>
<dbReference type="RefSeq" id="WP_397213939.1">
    <property type="nucleotide sequence ID" value="NZ_JBGFSN010000004.1"/>
</dbReference>
<dbReference type="PIRSF" id="PIRSF004690">
    <property type="entry name" value="DmsD"/>
    <property type="match status" value="1"/>
</dbReference>
<evidence type="ECO:0000256" key="1">
    <source>
        <dbReference type="ARBA" id="ARBA00023186"/>
    </source>
</evidence>
<dbReference type="SUPFAM" id="SSF89155">
    <property type="entry name" value="TorD-like"/>
    <property type="match status" value="1"/>
</dbReference>
<protein>
    <submittedName>
        <fullName evidence="2">Molecular chaperone</fullName>
    </submittedName>
</protein>
<dbReference type="PANTHER" id="PTHR34227">
    <property type="entry name" value="CHAPERONE PROTEIN YCDY"/>
    <property type="match status" value="1"/>
</dbReference>
<dbReference type="Gene3D" id="1.10.3480.10">
    <property type="entry name" value="TorD-like"/>
    <property type="match status" value="1"/>
</dbReference>
<keyword evidence="1" id="KW-0143">Chaperone</keyword>